<accession>A0ACB0YSL3</accession>
<sequence>MFYSLPTETKLDIFKFLSYEELCSIKQTNLYLYDFIDKYEGELAREKLDTISIWKTGLEKPIPLYLPVQDSDDKILCLTKVCSGKLRYLQLQLPTIIKSKNDIKIIYYYLNKLFNCCFERCSLREFIFNPEVIELLFGTTKQFYIKKYWLNMDYYLGNKLKFVLNHLIICESLIIDFARNKYKAKHADHLFKILMSGHKFNKACLRPYNSEQLFDHIINYIETSKDCSKMVANIEFYSFDINSTNFIKRAEQIGEEIDNGRYSITKHQISNIYNPKIKFSIFYNKHIREIAITQNYW</sequence>
<dbReference type="EMBL" id="CAVMJV010000017">
    <property type="protein sequence ID" value="CAK5060340.1"/>
    <property type="molecule type" value="Genomic_DNA"/>
</dbReference>
<comment type="caution">
    <text evidence="1">The sequence shown here is derived from an EMBL/GenBank/DDBJ whole genome shotgun (WGS) entry which is preliminary data.</text>
</comment>
<gene>
    <name evidence="1" type="ORF">MENTE1834_LOCUS15952</name>
</gene>
<reference evidence="1" key="1">
    <citation type="submission" date="2023-11" db="EMBL/GenBank/DDBJ databases">
        <authorList>
            <person name="Poullet M."/>
        </authorList>
    </citation>
    <scope>NUCLEOTIDE SEQUENCE</scope>
    <source>
        <strain evidence="1">E1834</strain>
    </source>
</reference>
<proteinExistence type="predicted"/>
<organism evidence="1 2">
    <name type="scientific">Meloidogyne enterolobii</name>
    <name type="common">Root-knot nematode worm</name>
    <name type="synonym">Meloidogyne mayaguensis</name>
    <dbReference type="NCBI Taxonomy" id="390850"/>
    <lineage>
        <taxon>Eukaryota</taxon>
        <taxon>Metazoa</taxon>
        <taxon>Ecdysozoa</taxon>
        <taxon>Nematoda</taxon>
        <taxon>Chromadorea</taxon>
        <taxon>Rhabditida</taxon>
        <taxon>Tylenchina</taxon>
        <taxon>Tylenchomorpha</taxon>
        <taxon>Tylenchoidea</taxon>
        <taxon>Meloidogynidae</taxon>
        <taxon>Meloidogyninae</taxon>
        <taxon>Meloidogyne</taxon>
    </lineage>
</organism>
<evidence type="ECO:0000313" key="2">
    <source>
        <dbReference type="Proteomes" id="UP001497535"/>
    </source>
</evidence>
<protein>
    <submittedName>
        <fullName evidence="1">Uncharacterized protein</fullName>
    </submittedName>
</protein>
<name>A0ACB0YSL3_MELEN</name>
<keyword evidence="2" id="KW-1185">Reference proteome</keyword>
<evidence type="ECO:0000313" key="1">
    <source>
        <dbReference type="EMBL" id="CAK5060340.1"/>
    </source>
</evidence>
<dbReference type="Proteomes" id="UP001497535">
    <property type="component" value="Unassembled WGS sequence"/>
</dbReference>